<evidence type="ECO:0000256" key="7">
    <source>
        <dbReference type="ARBA" id="ARBA00022729"/>
    </source>
</evidence>
<dbReference type="InterPro" id="IPR012907">
    <property type="entry name" value="Peptidase_S11_C"/>
</dbReference>
<evidence type="ECO:0000256" key="3">
    <source>
        <dbReference type="ARBA" id="ARBA00007164"/>
    </source>
</evidence>
<dbReference type="GO" id="GO:0009252">
    <property type="term" value="P:peptidoglycan biosynthetic process"/>
    <property type="evidence" value="ECO:0007669"/>
    <property type="project" value="UniProtKB-UniPathway"/>
</dbReference>
<dbReference type="SMART" id="SM00936">
    <property type="entry name" value="PBP5_C"/>
    <property type="match status" value="1"/>
</dbReference>
<evidence type="ECO:0000256" key="11">
    <source>
        <dbReference type="ARBA" id="ARBA00023316"/>
    </source>
</evidence>
<comment type="pathway">
    <text evidence="2">Cell wall biogenesis; peptidoglycan biosynthesis.</text>
</comment>
<dbReference type="InterPro" id="IPR037167">
    <property type="entry name" value="Peptidase_S11_C_sf"/>
</dbReference>
<keyword evidence="11" id="KW-0961">Cell wall biogenesis/degradation</keyword>
<evidence type="ECO:0000256" key="15">
    <source>
        <dbReference type="RuleBase" id="RU004016"/>
    </source>
</evidence>
<dbReference type="EMBL" id="CP046457">
    <property type="protein sequence ID" value="QGT99222.1"/>
    <property type="molecule type" value="Genomic_DNA"/>
</dbReference>
<evidence type="ECO:0000256" key="1">
    <source>
        <dbReference type="ARBA" id="ARBA00003217"/>
    </source>
</evidence>
<feature type="domain" description="Peptidase S11 D-Ala-D-Ala carboxypeptidase A C-terminal" evidence="17">
    <location>
        <begin position="266"/>
        <end position="355"/>
    </location>
</feature>
<dbReference type="EC" id="3.4.16.4" evidence="4"/>
<evidence type="ECO:0000256" key="6">
    <source>
        <dbReference type="ARBA" id="ARBA00022670"/>
    </source>
</evidence>
<dbReference type="GO" id="GO:0009002">
    <property type="term" value="F:serine-type D-Ala-D-Ala carboxypeptidase activity"/>
    <property type="evidence" value="ECO:0007669"/>
    <property type="project" value="UniProtKB-EC"/>
</dbReference>
<feature type="binding site" evidence="14">
    <location>
        <position position="219"/>
    </location>
    <ligand>
        <name>substrate</name>
    </ligand>
</feature>
<feature type="chain" id="PRO_5026340082" description="serine-type D-Ala-D-Ala carboxypeptidase" evidence="16">
    <location>
        <begin position="25"/>
        <end position="368"/>
    </location>
</feature>
<comment type="catalytic activity">
    <reaction evidence="12">
        <text>Preferential cleavage: (Ac)2-L-Lys-D-Ala-|-D-Ala. Also transpeptidation of peptidyl-alanyl moieties that are N-acyl substituents of D-alanine.</text>
        <dbReference type="EC" id="3.4.16.4"/>
    </reaction>
</comment>
<dbReference type="Gene3D" id="2.60.410.10">
    <property type="entry name" value="D-Ala-D-Ala carboxypeptidase, C-terminal domain"/>
    <property type="match status" value="1"/>
</dbReference>
<organism evidence="18 19">
    <name type="scientific">Candidatus Syntrophocurvum alkaliphilum</name>
    <dbReference type="NCBI Taxonomy" id="2293317"/>
    <lineage>
        <taxon>Bacteria</taxon>
        <taxon>Bacillati</taxon>
        <taxon>Bacillota</taxon>
        <taxon>Clostridia</taxon>
        <taxon>Eubacteriales</taxon>
        <taxon>Syntrophomonadaceae</taxon>
        <taxon>Candidatus Syntrophocurvum</taxon>
    </lineage>
</organism>
<sequence length="368" mass="40989">MRYILKLFLSVCILFLIQVTSVSAEPNVSSQYFCLVDKKSGQVLYEKNMDEQRPVASTTKIMTAILTMEYMNLSEIATVSAKADRTPEVTIGLREGQELTVGELLKVTLIRSANDAAVVLAEHIAGDEDFFGELMTRKAIALGAFNTQFKNASGLPNKEHFSTAYDLSIISRYALKHDYIKETVKKEKAEFKHPGYSKPITIKNTNTLLGSFPGADGIKTGTTNAAGKCLVASATRDQHQLITVVLRSPDRKGDSARLLSYGFNNFYLEKIVDNQQPFKEAIVIGGTENYVEVIPNDEIYIWSSGSLKNIEKKTIMKYSLEAPVSYGNKVGFLEVYAYDKKLAKVDLVAKNDIEQEKNVLLRILSSFF</sequence>
<dbReference type="GO" id="GO:0071555">
    <property type="term" value="P:cell wall organization"/>
    <property type="evidence" value="ECO:0007669"/>
    <property type="project" value="UniProtKB-KW"/>
</dbReference>
<dbReference type="OrthoDB" id="9791132at2"/>
<dbReference type="PRINTS" id="PR00725">
    <property type="entry name" value="DADACBPTASE1"/>
</dbReference>
<proteinExistence type="inferred from homology"/>
<comment type="function">
    <text evidence="1">Removes C-terminal D-alanyl residues from sugar-peptide cell wall precursors.</text>
</comment>
<comment type="similarity">
    <text evidence="3 15">Belongs to the peptidase S11 family.</text>
</comment>
<dbReference type="InterPro" id="IPR012338">
    <property type="entry name" value="Beta-lactam/transpept-like"/>
</dbReference>
<dbReference type="Pfam" id="PF00768">
    <property type="entry name" value="Peptidase_S11"/>
    <property type="match status" value="1"/>
</dbReference>
<evidence type="ECO:0000256" key="2">
    <source>
        <dbReference type="ARBA" id="ARBA00004752"/>
    </source>
</evidence>
<dbReference type="Gene3D" id="3.40.710.10">
    <property type="entry name" value="DD-peptidase/beta-lactamase superfamily"/>
    <property type="match status" value="1"/>
</dbReference>
<dbReference type="InterPro" id="IPR018044">
    <property type="entry name" value="Peptidase_S11"/>
</dbReference>
<evidence type="ECO:0000256" key="8">
    <source>
        <dbReference type="ARBA" id="ARBA00022801"/>
    </source>
</evidence>
<keyword evidence="6" id="KW-0645">Protease</keyword>
<dbReference type="KEGG" id="salq:SYNTR_0629"/>
<evidence type="ECO:0000256" key="5">
    <source>
        <dbReference type="ARBA" id="ARBA00022645"/>
    </source>
</evidence>
<keyword evidence="10" id="KW-0573">Peptidoglycan synthesis</keyword>
<keyword evidence="9" id="KW-0133">Cell shape</keyword>
<dbReference type="SUPFAM" id="SSF56601">
    <property type="entry name" value="beta-lactamase/transpeptidase-like"/>
    <property type="match status" value="1"/>
</dbReference>
<evidence type="ECO:0000256" key="16">
    <source>
        <dbReference type="SAM" id="SignalP"/>
    </source>
</evidence>
<reference evidence="19" key="1">
    <citation type="journal article" date="2019" name="Microbiology">
        <title>Complete Genome Sequence of an Uncultured Bacterium of the Candidate Phylum Bipolaricaulota.</title>
        <authorList>
            <person name="Kadnikov V.V."/>
            <person name="Mardanov A.V."/>
            <person name="Beletsky A.V."/>
            <person name="Frank Y.A."/>
            <person name="Karnachuk O.V."/>
            <person name="Ravin N.V."/>
        </authorList>
    </citation>
    <scope>NUCLEOTIDE SEQUENCE [LARGE SCALE GENOMIC DNA]</scope>
</reference>
<evidence type="ECO:0000313" key="19">
    <source>
        <dbReference type="Proteomes" id="UP000426444"/>
    </source>
</evidence>
<gene>
    <name evidence="18" type="ORF">SYNTR_0629</name>
</gene>
<evidence type="ECO:0000313" key="18">
    <source>
        <dbReference type="EMBL" id="QGT99222.1"/>
    </source>
</evidence>
<feature type="active site" evidence="13">
    <location>
        <position position="112"/>
    </location>
</feature>
<dbReference type="Pfam" id="PF07943">
    <property type="entry name" value="PBP5_C"/>
    <property type="match status" value="1"/>
</dbReference>
<evidence type="ECO:0000256" key="9">
    <source>
        <dbReference type="ARBA" id="ARBA00022960"/>
    </source>
</evidence>
<evidence type="ECO:0000256" key="10">
    <source>
        <dbReference type="ARBA" id="ARBA00022984"/>
    </source>
</evidence>
<evidence type="ECO:0000256" key="13">
    <source>
        <dbReference type="PIRSR" id="PIRSR618044-1"/>
    </source>
</evidence>
<feature type="active site" description="Proton acceptor" evidence="13">
    <location>
        <position position="60"/>
    </location>
</feature>
<keyword evidence="5 18" id="KW-0121">Carboxypeptidase</keyword>
<dbReference type="UniPathway" id="UPA00219"/>
<evidence type="ECO:0000259" key="17">
    <source>
        <dbReference type="SMART" id="SM00936"/>
    </source>
</evidence>
<keyword evidence="19" id="KW-1185">Reference proteome</keyword>
<dbReference type="GO" id="GO:0008360">
    <property type="term" value="P:regulation of cell shape"/>
    <property type="evidence" value="ECO:0007669"/>
    <property type="project" value="UniProtKB-KW"/>
</dbReference>
<keyword evidence="7 16" id="KW-0732">Signal</keyword>
<keyword evidence="8 18" id="KW-0378">Hydrolase</keyword>
<dbReference type="InterPro" id="IPR015956">
    <property type="entry name" value="Peniciliin-bd_prot_C_sf"/>
</dbReference>
<dbReference type="PANTHER" id="PTHR21581">
    <property type="entry name" value="D-ALANYL-D-ALANINE CARBOXYPEPTIDASE"/>
    <property type="match status" value="1"/>
</dbReference>
<evidence type="ECO:0000256" key="4">
    <source>
        <dbReference type="ARBA" id="ARBA00012448"/>
    </source>
</evidence>
<name>A0A6I6DEY6_9FIRM</name>
<evidence type="ECO:0000256" key="14">
    <source>
        <dbReference type="PIRSR" id="PIRSR618044-2"/>
    </source>
</evidence>
<dbReference type="PANTHER" id="PTHR21581:SF6">
    <property type="entry name" value="TRAFFICKING PROTEIN PARTICLE COMPLEX SUBUNIT 12"/>
    <property type="match status" value="1"/>
</dbReference>
<dbReference type="InterPro" id="IPR001967">
    <property type="entry name" value="Peptidase_S11_N"/>
</dbReference>
<feature type="signal peptide" evidence="16">
    <location>
        <begin position="1"/>
        <end position="24"/>
    </location>
</feature>
<evidence type="ECO:0000256" key="12">
    <source>
        <dbReference type="ARBA" id="ARBA00034000"/>
    </source>
</evidence>
<dbReference type="AlphaFoldDB" id="A0A6I6DEY6"/>
<dbReference type="GO" id="GO:0006508">
    <property type="term" value="P:proteolysis"/>
    <property type="evidence" value="ECO:0007669"/>
    <property type="project" value="UniProtKB-KW"/>
</dbReference>
<dbReference type="Proteomes" id="UP000426444">
    <property type="component" value="Chromosome"/>
</dbReference>
<dbReference type="RefSeq" id="WP_156203142.1">
    <property type="nucleotide sequence ID" value="NZ_CP046457.1"/>
</dbReference>
<protein>
    <recommendedName>
        <fullName evidence="4">serine-type D-Ala-D-Ala carboxypeptidase</fullName>
        <ecNumber evidence="4">3.4.16.4</ecNumber>
    </recommendedName>
</protein>
<dbReference type="SUPFAM" id="SSF69189">
    <property type="entry name" value="Penicillin-binding protein associated domain"/>
    <property type="match status" value="1"/>
</dbReference>
<feature type="active site" description="Acyl-ester intermediate" evidence="13">
    <location>
        <position position="57"/>
    </location>
</feature>
<accession>A0A6I6DEY6</accession>